<evidence type="ECO:0000256" key="4">
    <source>
        <dbReference type="ARBA" id="ARBA00022840"/>
    </source>
</evidence>
<evidence type="ECO:0000256" key="5">
    <source>
        <dbReference type="SAM" id="MobiDB-lite"/>
    </source>
</evidence>
<organism evidence="7 8">
    <name type="scientific">Micromonospora zhanjiangensis</name>
    <dbReference type="NCBI Taxonomy" id="1522057"/>
    <lineage>
        <taxon>Bacteria</taxon>
        <taxon>Bacillati</taxon>
        <taxon>Actinomycetota</taxon>
        <taxon>Actinomycetes</taxon>
        <taxon>Micromonosporales</taxon>
        <taxon>Micromonosporaceae</taxon>
        <taxon>Micromonospora</taxon>
    </lineage>
</organism>
<evidence type="ECO:0000313" key="7">
    <source>
        <dbReference type="EMBL" id="MFC4104934.1"/>
    </source>
</evidence>
<keyword evidence="8" id="KW-1185">Reference proteome</keyword>
<dbReference type="PANTHER" id="PTHR43289">
    <property type="entry name" value="MITOGEN-ACTIVATED PROTEIN KINASE KINASE KINASE 20-RELATED"/>
    <property type="match status" value="1"/>
</dbReference>
<dbReference type="EC" id="2.7.11.1" evidence="7"/>
<dbReference type="RefSeq" id="WP_377542504.1">
    <property type="nucleotide sequence ID" value="NZ_JBHSBN010000002.1"/>
</dbReference>
<dbReference type="GO" id="GO:0004674">
    <property type="term" value="F:protein serine/threonine kinase activity"/>
    <property type="evidence" value="ECO:0007669"/>
    <property type="project" value="UniProtKB-EC"/>
</dbReference>
<accession>A0ABV8KG11</accession>
<dbReference type="Pfam" id="PF00069">
    <property type="entry name" value="Pkinase"/>
    <property type="match status" value="1"/>
</dbReference>
<evidence type="ECO:0000256" key="1">
    <source>
        <dbReference type="ARBA" id="ARBA00022679"/>
    </source>
</evidence>
<dbReference type="EMBL" id="JBHSBN010000002">
    <property type="protein sequence ID" value="MFC4104934.1"/>
    <property type="molecule type" value="Genomic_DNA"/>
</dbReference>
<keyword evidence="2" id="KW-0547">Nucleotide-binding</keyword>
<comment type="caution">
    <text evidence="7">The sequence shown here is derived from an EMBL/GenBank/DDBJ whole genome shotgun (WGS) entry which is preliminary data.</text>
</comment>
<evidence type="ECO:0000259" key="6">
    <source>
        <dbReference type="PROSITE" id="PS50011"/>
    </source>
</evidence>
<name>A0ABV8KG11_9ACTN</name>
<keyword evidence="1 7" id="KW-0808">Transferase</keyword>
<proteinExistence type="predicted"/>
<evidence type="ECO:0000256" key="2">
    <source>
        <dbReference type="ARBA" id="ARBA00022741"/>
    </source>
</evidence>
<dbReference type="InterPro" id="IPR008271">
    <property type="entry name" value="Ser/Thr_kinase_AS"/>
</dbReference>
<keyword evidence="4" id="KW-0067">ATP-binding</keyword>
<dbReference type="PROSITE" id="PS00108">
    <property type="entry name" value="PROTEIN_KINASE_ST"/>
    <property type="match status" value="1"/>
</dbReference>
<dbReference type="SUPFAM" id="SSF56112">
    <property type="entry name" value="Protein kinase-like (PK-like)"/>
    <property type="match status" value="1"/>
</dbReference>
<dbReference type="InterPro" id="IPR011009">
    <property type="entry name" value="Kinase-like_dom_sf"/>
</dbReference>
<feature type="region of interest" description="Disordered" evidence="5">
    <location>
        <begin position="270"/>
        <end position="293"/>
    </location>
</feature>
<dbReference type="PANTHER" id="PTHR43289:SF30">
    <property type="entry name" value="NON-SPECIFIC SERINE_THREONINE PROTEIN KINASE"/>
    <property type="match status" value="1"/>
</dbReference>
<dbReference type="PROSITE" id="PS50011">
    <property type="entry name" value="PROTEIN_KINASE_DOM"/>
    <property type="match status" value="1"/>
</dbReference>
<dbReference type="Gene3D" id="1.10.510.10">
    <property type="entry name" value="Transferase(Phosphotransferase) domain 1"/>
    <property type="match status" value="1"/>
</dbReference>
<protein>
    <submittedName>
        <fullName evidence="7">Serine/threonine-protein kinase</fullName>
        <ecNumber evidence="7">2.7.11.1</ecNumber>
    </submittedName>
</protein>
<gene>
    <name evidence="7" type="ORF">ACFOX0_03130</name>
</gene>
<dbReference type="SMART" id="SM00220">
    <property type="entry name" value="S_TKc"/>
    <property type="match status" value="1"/>
</dbReference>
<dbReference type="CDD" id="cd14014">
    <property type="entry name" value="STKc_PknB_like"/>
    <property type="match status" value="1"/>
</dbReference>
<dbReference type="Proteomes" id="UP001595868">
    <property type="component" value="Unassembled WGS sequence"/>
</dbReference>
<keyword evidence="3 7" id="KW-0418">Kinase</keyword>
<sequence length="293" mass="30912">MSEVWRARDRVLDRPVAVKLLAPGHAEEPGSLERIRTEARAAAKLLHPNVASVHDFGEAELLPGESLPYLVMELVEGETLAAHLAAGPIDWRIGVRVCAEVCAALAAAHAHGVVHRDIKPANIMLTPAGVKVLDFGIAASAGQPDPEVDGLVIGTPAFVAPERFDGIPATPATDMYAVGVLLHLCLSGRLPWAVDTELRLGRAGRHRSPEPLPPIDGLPPEVADLCRDCVSRDPVDRPTSMAAALLLAEAVDARVYVPLADLAVPRPRPAAISPWDDQAANAPTDVAATSGGW</sequence>
<dbReference type="Gene3D" id="3.30.200.20">
    <property type="entry name" value="Phosphorylase Kinase, domain 1"/>
    <property type="match status" value="1"/>
</dbReference>
<dbReference type="InterPro" id="IPR000719">
    <property type="entry name" value="Prot_kinase_dom"/>
</dbReference>
<reference evidence="8" key="1">
    <citation type="journal article" date="2019" name="Int. J. Syst. Evol. Microbiol.">
        <title>The Global Catalogue of Microorganisms (GCM) 10K type strain sequencing project: providing services to taxonomists for standard genome sequencing and annotation.</title>
        <authorList>
            <consortium name="The Broad Institute Genomics Platform"/>
            <consortium name="The Broad Institute Genome Sequencing Center for Infectious Disease"/>
            <person name="Wu L."/>
            <person name="Ma J."/>
        </authorList>
    </citation>
    <scope>NUCLEOTIDE SEQUENCE [LARGE SCALE GENOMIC DNA]</scope>
    <source>
        <strain evidence="8">2902at01</strain>
    </source>
</reference>
<evidence type="ECO:0000313" key="8">
    <source>
        <dbReference type="Proteomes" id="UP001595868"/>
    </source>
</evidence>
<feature type="domain" description="Protein kinase" evidence="6">
    <location>
        <begin position="1"/>
        <end position="257"/>
    </location>
</feature>
<evidence type="ECO:0000256" key="3">
    <source>
        <dbReference type="ARBA" id="ARBA00022777"/>
    </source>
</evidence>